<gene>
    <name evidence="4" type="ORF">JYU14_02720</name>
</gene>
<dbReference type="Gene3D" id="3.60.15.10">
    <property type="entry name" value="Ribonuclease Z/Hydroxyacylglutathione hydrolase-like"/>
    <property type="match status" value="1"/>
</dbReference>
<dbReference type="PANTHER" id="PTHR44591:SF3">
    <property type="entry name" value="RESPONSE REGULATORY DOMAIN-CONTAINING PROTEIN"/>
    <property type="match status" value="1"/>
</dbReference>
<dbReference type="SMART" id="SM00849">
    <property type="entry name" value="Lactamase_B"/>
    <property type="match status" value="1"/>
</dbReference>
<evidence type="ECO:0000256" key="1">
    <source>
        <dbReference type="ARBA" id="ARBA00022553"/>
    </source>
</evidence>
<feature type="domain" description="Response regulatory" evidence="3">
    <location>
        <begin position="7"/>
        <end position="123"/>
    </location>
</feature>
<proteinExistence type="predicted"/>
<name>A0ABS3ARN2_9BACT</name>
<dbReference type="SUPFAM" id="SSF56281">
    <property type="entry name" value="Metallo-hydrolase/oxidoreductase"/>
    <property type="match status" value="1"/>
</dbReference>
<dbReference type="SUPFAM" id="SSF52172">
    <property type="entry name" value="CheY-like"/>
    <property type="match status" value="1"/>
</dbReference>
<dbReference type="InterPro" id="IPR011006">
    <property type="entry name" value="CheY-like_superfamily"/>
</dbReference>
<dbReference type="PROSITE" id="PS50110">
    <property type="entry name" value="RESPONSE_REGULATORY"/>
    <property type="match status" value="1"/>
</dbReference>
<dbReference type="CDD" id="cd00156">
    <property type="entry name" value="REC"/>
    <property type="match status" value="1"/>
</dbReference>
<keyword evidence="1 2" id="KW-0597">Phosphoprotein</keyword>
<organism evidence="4 5">
    <name type="scientific">Simkania negevensis</name>
    <dbReference type="NCBI Taxonomy" id="83561"/>
    <lineage>
        <taxon>Bacteria</taxon>
        <taxon>Pseudomonadati</taxon>
        <taxon>Chlamydiota</taxon>
        <taxon>Chlamydiia</taxon>
        <taxon>Parachlamydiales</taxon>
        <taxon>Simkaniaceae</taxon>
        <taxon>Simkania</taxon>
    </lineage>
</organism>
<dbReference type="EMBL" id="JAFITR010000046">
    <property type="protein sequence ID" value="MBN4066976.1"/>
    <property type="molecule type" value="Genomic_DNA"/>
</dbReference>
<keyword evidence="5" id="KW-1185">Reference proteome</keyword>
<feature type="modified residue" description="4-aspartylphosphate" evidence="2">
    <location>
        <position position="56"/>
    </location>
</feature>
<dbReference type="Gene3D" id="3.40.50.2300">
    <property type="match status" value="1"/>
</dbReference>
<dbReference type="Pfam" id="PF12706">
    <property type="entry name" value="Lactamase_B_2"/>
    <property type="match status" value="1"/>
</dbReference>
<dbReference type="Pfam" id="PF00072">
    <property type="entry name" value="Response_reg"/>
    <property type="match status" value="1"/>
</dbReference>
<reference evidence="4 5" key="1">
    <citation type="submission" date="2021-02" db="EMBL/GenBank/DDBJ databases">
        <title>Activity-based single-cell genomes from oceanic crustal fluid captures similar information to metagenomic and metatranscriptomic surveys with orders of magnitude less sampling.</title>
        <authorList>
            <person name="D'Angelo T.S."/>
            <person name="Orcutt B.N."/>
        </authorList>
    </citation>
    <scope>NUCLEOTIDE SEQUENCE [LARGE SCALE GENOMIC DNA]</scope>
    <source>
        <strain evidence="4">AH-315-G07</strain>
    </source>
</reference>
<evidence type="ECO:0000313" key="5">
    <source>
        <dbReference type="Proteomes" id="UP000722121"/>
    </source>
</evidence>
<dbReference type="CDD" id="cd07715">
    <property type="entry name" value="TaR3-like_MBL-fold"/>
    <property type="match status" value="1"/>
</dbReference>
<dbReference type="InterPro" id="IPR001789">
    <property type="entry name" value="Sig_transdc_resp-reg_receiver"/>
</dbReference>
<evidence type="ECO:0000256" key="2">
    <source>
        <dbReference type="PROSITE-ProRule" id="PRU00169"/>
    </source>
</evidence>
<evidence type="ECO:0000259" key="3">
    <source>
        <dbReference type="PROSITE" id="PS50110"/>
    </source>
</evidence>
<dbReference type="PANTHER" id="PTHR44591">
    <property type="entry name" value="STRESS RESPONSE REGULATOR PROTEIN 1"/>
    <property type="match status" value="1"/>
</dbReference>
<dbReference type="InterPro" id="IPR050595">
    <property type="entry name" value="Bact_response_regulator"/>
</dbReference>
<dbReference type="InterPro" id="IPR001279">
    <property type="entry name" value="Metallo-B-lactamas"/>
</dbReference>
<protein>
    <submittedName>
        <fullName evidence="4">Response regulator</fullName>
    </submittedName>
</protein>
<evidence type="ECO:0000313" key="4">
    <source>
        <dbReference type="EMBL" id="MBN4066976.1"/>
    </source>
</evidence>
<dbReference type="SMART" id="SM00448">
    <property type="entry name" value="REC"/>
    <property type="match status" value="1"/>
</dbReference>
<sequence length="444" mass="50029">MREKKKKILVAMVTGQFSKKLVDQLQHAGFDVKIVDDGEKCLALVETFLADLIILDFTLLKLNGLDILRLLKKGRKGTRVGVFVCTEHALYQDYQLAIENGANYYFLKSYAITDLIDTIHSYFQGSLVPSSFIDVMESISSKKEGLYLPEGPVDNGFIRFWGTRGSVPVAGPDYLRYGGNTSSLEVRNNDDLVIIDAGTGIRPLGNILMNEASRTLHLFIGHTHWDHILGFPFFKPAYSSEFEINIYGPQGCEKGLYEVFTGMLDKDYFPVKLDEMMARLHFHELLGDPVTIGNITIEYIYTSHPGPTLGFKLISPDRTIIYVTDNEFLVGYHGHPNKIHKNSPLLVPYEGFIDFCKGADFIVHEAQYFPEDYLKKVGWGHSSISNVTVLLKHTGIKRWVVTHHDPDHGDAALLRKLILHKQILAEAFVDTEVLFASDGCVHPF</sequence>
<comment type="caution">
    <text evidence="4">The sequence shown here is derived from an EMBL/GenBank/DDBJ whole genome shotgun (WGS) entry which is preliminary data.</text>
</comment>
<accession>A0ABS3ARN2</accession>
<dbReference type="InterPro" id="IPR036866">
    <property type="entry name" value="RibonucZ/Hydroxyglut_hydro"/>
</dbReference>
<dbReference type="Proteomes" id="UP000722121">
    <property type="component" value="Unassembled WGS sequence"/>
</dbReference>